<name>W1WDW8_9ZZZZ</name>
<feature type="transmembrane region" description="Helical" evidence="1">
    <location>
        <begin position="6"/>
        <end position="25"/>
    </location>
</feature>
<evidence type="ECO:0000256" key="1">
    <source>
        <dbReference type="SAM" id="Phobius"/>
    </source>
</evidence>
<reference evidence="2" key="1">
    <citation type="submission" date="2013-12" db="EMBL/GenBank/DDBJ databases">
        <title>A Varibaculum cambriense genome reconstructed from a premature infant gut community with otherwise low bacterial novelty that shifts toward anaerobic metabolism during the third week of life.</title>
        <authorList>
            <person name="Brown C.T."/>
            <person name="Sharon I."/>
            <person name="Thomas B.C."/>
            <person name="Castelle C.J."/>
            <person name="Morowitz M.J."/>
            <person name="Banfield J.F."/>
        </authorList>
    </citation>
    <scope>NUCLEOTIDE SEQUENCE</scope>
</reference>
<keyword evidence="1" id="KW-0812">Transmembrane</keyword>
<gene>
    <name evidence="2" type="ORF">Q604_UNBc4C00115G0001</name>
</gene>
<organism evidence="2">
    <name type="scientific">human gut metagenome</name>
    <dbReference type="NCBI Taxonomy" id="408170"/>
    <lineage>
        <taxon>unclassified sequences</taxon>
        <taxon>metagenomes</taxon>
        <taxon>organismal metagenomes</taxon>
    </lineage>
</organism>
<sequence length="69" mass="7778">DFPVMIFSIAAIKVIYAYEIMWLKCIGKFIGDFKIPVGANFIGVIIIQFPAQICWTIVINGYSDFVLSD</sequence>
<protein>
    <submittedName>
        <fullName evidence="2">Uncharacterized protein</fullName>
    </submittedName>
</protein>
<evidence type="ECO:0000313" key="2">
    <source>
        <dbReference type="EMBL" id="ETJ16121.1"/>
    </source>
</evidence>
<dbReference type="EMBL" id="AZMM01018896">
    <property type="protein sequence ID" value="ETJ16121.1"/>
    <property type="molecule type" value="Genomic_DNA"/>
</dbReference>
<keyword evidence="1" id="KW-1133">Transmembrane helix</keyword>
<feature type="transmembrane region" description="Helical" evidence="1">
    <location>
        <begin position="37"/>
        <end position="59"/>
    </location>
</feature>
<keyword evidence="1" id="KW-0472">Membrane</keyword>
<feature type="non-terminal residue" evidence="2">
    <location>
        <position position="1"/>
    </location>
</feature>
<comment type="caution">
    <text evidence="2">The sequence shown here is derived from an EMBL/GenBank/DDBJ whole genome shotgun (WGS) entry which is preliminary data.</text>
</comment>
<dbReference type="AlphaFoldDB" id="W1WDW8"/>
<proteinExistence type="predicted"/>
<accession>W1WDW8</accession>